<protein>
    <submittedName>
        <fullName evidence="1">Uncharacterized protein</fullName>
    </submittedName>
</protein>
<comment type="caution">
    <text evidence="1">The sequence shown here is derived from an EMBL/GenBank/DDBJ whole genome shotgun (WGS) entry which is preliminary data.</text>
</comment>
<organism evidence="1">
    <name type="scientific">Ignisphaera aggregans</name>
    <dbReference type="NCBI Taxonomy" id="334771"/>
    <lineage>
        <taxon>Archaea</taxon>
        <taxon>Thermoproteota</taxon>
        <taxon>Thermoprotei</taxon>
        <taxon>Desulfurococcales</taxon>
        <taxon>Desulfurococcaceae</taxon>
        <taxon>Ignisphaera</taxon>
    </lineage>
</organism>
<accession>A0A7C2VLY4</accession>
<gene>
    <name evidence="1" type="ORF">ENO77_04165</name>
</gene>
<name>A0A7C2VLY4_9CREN</name>
<dbReference type="AlphaFoldDB" id="A0A7C2VLY4"/>
<dbReference type="EMBL" id="DSGT01000011">
    <property type="protein sequence ID" value="HEW53340.1"/>
    <property type="molecule type" value="Genomic_DNA"/>
</dbReference>
<evidence type="ECO:0000313" key="1">
    <source>
        <dbReference type="EMBL" id="HEW53340.1"/>
    </source>
</evidence>
<proteinExistence type="predicted"/>
<reference evidence="1" key="1">
    <citation type="journal article" date="2020" name="mSystems">
        <title>Genome- and Community-Level Interaction Insights into Carbon Utilization and Element Cycling Functions of Hydrothermarchaeota in Hydrothermal Sediment.</title>
        <authorList>
            <person name="Zhou Z."/>
            <person name="Liu Y."/>
            <person name="Xu W."/>
            <person name="Pan J."/>
            <person name="Luo Z.H."/>
            <person name="Li M."/>
        </authorList>
    </citation>
    <scope>NUCLEOTIDE SEQUENCE [LARGE SCALE GENOMIC DNA]</scope>
    <source>
        <strain evidence="1">SpSt-16</strain>
    </source>
</reference>
<sequence>MLKICLASFYIARVQGALIKPRGCNASGHKGWIELKCRICAKKMYIGDDIVYECPKCSKSQGAYFCIADAKKTLHMKCPYCGSELKLLLST</sequence>